<gene>
    <name evidence="1" type="ordered locus">LLO_3008</name>
</gene>
<organism evidence="1 2">
    <name type="scientific">Legionella longbeachae serogroup 1 (strain NSW150)</name>
    <dbReference type="NCBI Taxonomy" id="661367"/>
    <lineage>
        <taxon>Bacteria</taxon>
        <taxon>Pseudomonadati</taxon>
        <taxon>Pseudomonadota</taxon>
        <taxon>Gammaproteobacteria</taxon>
        <taxon>Legionellales</taxon>
        <taxon>Legionellaceae</taxon>
        <taxon>Legionella</taxon>
    </lineage>
</organism>
<keyword evidence="2" id="KW-1185">Reference proteome</keyword>
<dbReference type="KEGG" id="llo:LLO_3008"/>
<protein>
    <submittedName>
        <fullName evidence="1">Uncharacterized protein</fullName>
    </submittedName>
</protein>
<dbReference type="EMBL" id="FN650140">
    <property type="protein sequence ID" value="CBJ13455.1"/>
    <property type="molecule type" value="Genomic_DNA"/>
</dbReference>
<dbReference type="Proteomes" id="UP000001060">
    <property type="component" value="Chromosome"/>
</dbReference>
<evidence type="ECO:0000313" key="1">
    <source>
        <dbReference type="EMBL" id="CBJ13455.1"/>
    </source>
</evidence>
<dbReference type="HOGENOM" id="CLU_3026740_0_0_6"/>
<accession>D3HLX5</accession>
<proteinExistence type="predicted"/>
<sequence length="55" mass="6416">MSNDPQGMNVINKMLSITDIAKYRVTNENEIAITFTPKNIQKLFEYFTEKYLTPT</sequence>
<evidence type="ECO:0000313" key="2">
    <source>
        <dbReference type="Proteomes" id="UP000001060"/>
    </source>
</evidence>
<dbReference type="AlphaFoldDB" id="D3HLX5"/>
<name>D3HLX5_LEGLN</name>
<reference evidence="1 2" key="1">
    <citation type="journal article" date="2010" name="PLoS Genet.">
        <title>Analysis of the Legionella longbeachae genome and transcriptome uncovers unique strategies to cause Legionnaires' disease.</title>
        <authorList>
            <person name="Cazalet C."/>
            <person name="Gomez-Valero L."/>
            <person name="Rusniok C."/>
            <person name="Lomma M."/>
            <person name="Dervins-Ravault D."/>
            <person name="Newton H."/>
            <person name="Sansom F."/>
            <person name="Jarraud S."/>
            <person name="Zidane N."/>
            <person name="Ma L."/>
            <person name="Bouchier C."/>
            <person name="Etienne J."/>
            <person name="Hartland E."/>
            <person name="Buchrieser C."/>
        </authorList>
    </citation>
    <scope>NUCLEOTIDE SEQUENCE [LARGE SCALE GENOMIC DNA]</scope>
    <source>
        <strain evidence="1 2">NSW150</strain>
    </source>
</reference>